<keyword evidence="1" id="KW-0472">Membrane</keyword>
<evidence type="ECO:0000313" key="2">
    <source>
        <dbReference type="EMBL" id="MFD0990342.1"/>
    </source>
</evidence>
<dbReference type="EMBL" id="JBHTJI010000001">
    <property type="protein sequence ID" value="MFD0990342.1"/>
    <property type="molecule type" value="Genomic_DNA"/>
</dbReference>
<organism evidence="2 3">
    <name type="scientific">Mariniflexile jejuense</name>
    <dbReference type="NCBI Taxonomy" id="1173582"/>
    <lineage>
        <taxon>Bacteria</taxon>
        <taxon>Pseudomonadati</taxon>
        <taxon>Bacteroidota</taxon>
        <taxon>Flavobacteriia</taxon>
        <taxon>Flavobacteriales</taxon>
        <taxon>Flavobacteriaceae</taxon>
        <taxon>Mariniflexile</taxon>
    </lineage>
</organism>
<dbReference type="Pfam" id="PF20503">
    <property type="entry name" value="DUF6730"/>
    <property type="match status" value="1"/>
</dbReference>
<comment type="caution">
    <text evidence="2">The sequence shown here is derived from an EMBL/GenBank/DDBJ whole genome shotgun (WGS) entry which is preliminary data.</text>
</comment>
<gene>
    <name evidence="2" type="ORF">ACFQ1R_09555</name>
</gene>
<dbReference type="Proteomes" id="UP001597061">
    <property type="component" value="Unassembled WGS sequence"/>
</dbReference>
<reference evidence="3" key="1">
    <citation type="journal article" date="2019" name="Int. J. Syst. Evol. Microbiol.">
        <title>The Global Catalogue of Microorganisms (GCM) 10K type strain sequencing project: providing services to taxonomists for standard genome sequencing and annotation.</title>
        <authorList>
            <consortium name="The Broad Institute Genomics Platform"/>
            <consortium name="The Broad Institute Genome Sequencing Center for Infectious Disease"/>
            <person name="Wu L."/>
            <person name="Ma J."/>
        </authorList>
    </citation>
    <scope>NUCLEOTIDE SEQUENCE [LARGE SCALE GENOMIC DNA]</scope>
    <source>
        <strain evidence="3">CCUG 62414</strain>
    </source>
</reference>
<evidence type="ECO:0000313" key="3">
    <source>
        <dbReference type="Proteomes" id="UP001597061"/>
    </source>
</evidence>
<keyword evidence="1" id="KW-0812">Transmembrane</keyword>
<name>A0ABW3JIW3_9FLAO</name>
<proteinExistence type="predicted"/>
<feature type="transmembrane region" description="Helical" evidence="1">
    <location>
        <begin position="78"/>
        <end position="100"/>
    </location>
</feature>
<accession>A0ABW3JIW3</accession>
<dbReference type="InterPro" id="IPR046617">
    <property type="entry name" value="DUF6730"/>
</dbReference>
<dbReference type="RefSeq" id="WP_311935806.1">
    <property type="nucleotide sequence ID" value="NZ_JBHTJI010000001.1"/>
</dbReference>
<keyword evidence="1" id="KW-1133">Transmembrane helix</keyword>
<sequence>MTKLEELSALLVNELHEFNKNIEKLESISQQLNDLKIQMDMSEYKTLFADHQKEITTHKSMIEGFESRFNDKIKEAKIYPTWAVVVFIIALLFGFCSIIYGAI</sequence>
<keyword evidence="3" id="KW-1185">Reference proteome</keyword>
<evidence type="ECO:0000256" key="1">
    <source>
        <dbReference type="SAM" id="Phobius"/>
    </source>
</evidence>
<protein>
    <submittedName>
        <fullName evidence="2">DUF6730 family protein</fullName>
    </submittedName>
</protein>